<evidence type="ECO:0000313" key="2">
    <source>
        <dbReference type="Proteomes" id="UP000217141"/>
    </source>
</evidence>
<geneLocation type="plasmid" evidence="1 2">
    <name>p5</name>
</geneLocation>
<gene>
    <name evidence="1" type="ORF">CJD35_22085</name>
</gene>
<protein>
    <submittedName>
        <fullName evidence="1">Uncharacterized protein</fullName>
    </submittedName>
</protein>
<evidence type="ECO:0000313" key="1">
    <source>
        <dbReference type="EMBL" id="ASY47155.1"/>
    </source>
</evidence>
<name>A0A249N0Z7_SPHXE</name>
<dbReference type="Proteomes" id="UP000217141">
    <property type="component" value="Plasmid p5"/>
</dbReference>
<keyword evidence="1" id="KW-0614">Plasmid</keyword>
<reference evidence="1 2" key="1">
    <citation type="submission" date="2017-08" db="EMBL/GenBank/DDBJ databases">
        <title>Whole Genome Sequence of Sphingobium hydrophobicum C1: Insights into Adaption to the Electronic-waste Contaminated Sediment.</title>
        <authorList>
            <person name="Song D."/>
            <person name="Chen X."/>
            <person name="Xu M."/>
        </authorList>
    </citation>
    <scope>NUCLEOTIDE SEQUENCE [LARGE SCALE GENOMIC DNA]</scope>
    <source>
        <strain evidence="1 2">C1</strain>
        <plasmid evidence="1 2">p5</plasmid>
    </source>
</reference>
<dbReference type="EMBL" id="CP022751">
    <property type="protein sequence ID" value="ASY47155.1"/>
    <property type="molecule type" value="Genomic_DNA"/>
</dbReference>
<sequence>MRSDYLLISRRAVTVPCIRSVEDIFDIAASNDFHGASMAMFLNERFGTVLDDVLWTECARAKLWPRHAPLMISNGDIDHIRPFLRFIAPHIIRQADIERESALAYYHAQGLGAGESAAVVDVGYGATIQRHLIRLLDQKIHGLYMITDKKGDALGAAANVIASGCFVQGAERNPSASPLFVHSFLLEKMLSADDEQVIRYNLSGQAEFRERGDYIDSSQKVRHELQQGAMAFLKDAVRFRDEMMEELIIDTEKCETLFSRFVSDISDAEKRIFSSLALDDYYCGRGIVE</sequence>
<proteinExistence type="predicted"/>
<accession>A0A249N0Z7</accession>
<dbReference type="AlphaFoldDB" id="A0A249N0Z7"/>
<organism evidence="1 2">
    <name type="scientific">Sphingobium xenophagum</name>
    <dbReference type="NCBI Taxonomy" id="121428"/>
    <lineage>
        <taxon>Bacteria</taxon>
        <taxon>Pseudomonadati</taxon>
        <taxon>Pseudomonadota</taxon>
        <taxon>Alphaproteobacteria</taxon>
        <taxon>Sphingomonadales</taxon>
        <taxon>Sphingomonadaceae</taxon>
        <taxon>Sphingobium</taxon>
    </lineage>
</organism>
<dbReference type="KEGG" id="shyd:CJD35_22085"/>